<feature type="signal peptide" evidence="4 7">
    <location>
        <begin position="1"/>
        <end position="23"/>
    </location>
</feature>
<dbReference type="SMR" id="A0A8U0WQ79"/>
<dbReference type="GO" id="GO:0005576">
    <property type="term" value="C:extracellular region"/>
    <property type="evidence" value="ECO:0007669"/>
    <property type="project" value="UniProtKB-SubCell"/>
</dbReference>
<reference evidence="7" key="2">
    <citation type="journal article" date="2014" name="BMC Genomics">
        <title>Finding the missing honey bee genes: lessons learned from a genome upgrade.</title>
        <authorList>
            <consortium name="HGSC production teams"/>
            <consortium name="Honey Bee Genome Sequencing Consortium"/>
            <person name="Elsik C.G."/>
            <person name="Worley K.C."/>
            <person name="Bennett A.K."/>
            <person name="Beye M."/>
            <person name="Camara F."/>
            <person name="Childers C.P."/>
            <person name="de Graaf D.C."/>
            <person name="Debyser G."/>
            <person name="Deng J."/>
            <person name="Devreese B."/>
            <person name="Elhaik E."/>
            <person name="Evans J.D."/>
            <person name="Foster L.J."/>
            <person name="Graur D."/>
            <person name="Guigo R."/>
            <person name="Hoff K.J."/>
            <person name="Holder M.E."/>
            <person name="Hudson M.E."/>
            <person name="Hunt G.J."/>
            <person name="Jiang H."/>
            <person name="Joshi V."/>
            <person name="Khetani R.S."/>
            <person name="Kosarev P."/>
            <person name="Kovar C.L."/>
            <person name="Ma J."/>
            <person name="Maleszka R."/>
            <person name="Moritz R.F."/>
            <person name="Munoz-Torres M.C."/>
            <person name="Murphy T.D."/>
            <person name="Muzny D.M."/>
            <person name="Newsham I.F."/>
            <person name="Reese J.T."/>
            <person name="Robertson H.M."/>
            <person name="Robinson G.E."/>
            <person name="Rueppell O."/>
            <person name="Solovyev V."/>
            <person name="Stanke M."/>
            <person name="Stolle E."/>
            <person name="Tsuruda J.M."/>
            <person name="Vaerenbergh M.V."/>
            <person name="Waterhouse R.M."/>
            <person name="Weaver D.B."/>
            <person name="Whitfield C.W."/>
            <person name="Wu Y."/>
            <person name="Zdobnov E.M."/>
            <person name="Zhang L."/>
            <person name="Zhu D."/>
            <person name="Gibbs R.A."/>
        </authorList>
    </citation>
    <scope>NUCLEOTIDE SEQUENCE</scope>
</reference>
<dbReference type="SUPFAM" id="SSF47565">
    <property type="entry name" value="Insect pheromone/odorant-binding proteins"/>
    <property type="match status" value="1"/>
</dbReference>
<dbReference type="Gene3D" id="1.10.238.20">
    <property type="entry name" value="Pheromone/general odorant binding protein domain"/>
    <property type="match status" value="1"/>
</dbReference>
<dbReference type="OrthoDB" id="6610259at2759"/>
<evidence type="ECO:0000256" key="2">
    <source>
        <dbReference type="ARBA" id="ARBA00008098"/>
    </source>
</evidence>
<proteinExistence type="inferred from homology"/>
<evidence type="ECO:0000313" key="6">
    <source>
        <dbReference type="Proteomes" id="UP000005203"/>
    </source>
</evidence>
<organism evidence="6 7">
    <name type="scientific">Apis mellifera</name>
    <name type="common">Honeybee</name>
    <dbReference type="NCBI Taxonomy" id="7460"/>
    <lineage>
        <taxon>Eukaryota</taxon>
        <taxon>Metazoa</taxon>
        <taxon>Ecdysozoa</taxon>
        <taxon>Arthropoda</taxon>
        <taxon>Hexapoda</taxon>
        <taxon>Insecta</taxon>
        <taxon>Pterygota</taxon>
        <taxon>Neoptera</taxon>
        <taxon>Endopterygota</taxon>
        <taxon>Hymenoptera</taxon>
        <taxon>Apocrita</taxon>
        <taxon>Aculeata</taxon>
        <taxon>Apoidea</taxon>
        <taxon>Anthophila</taxon>
        <taxon>Apidae</taxon>
        <taxon>Apis</taxon>
    </lineage>
</organism>
<dbReference type="GO" id="GO:0007608">
    <property type="term" value="P:sensory perception of smell"/>
    <property type="evidence" value="ECO:0007669"/>
    <property type="project" value="TreeGrafter"/>
</dbReference>
<keyword evidence="3" id="KW-0964">Secreted</keyword>
<reference evidence="7" key="1">
    <citation type="journal article" date="2006" name="Nature">
        <title>Insights into social insects from the genome of the honeybee Apis mellifera.</title>
        <authorList>
            <consortium name="Honeybee Genome Sequencing Consortium"/>
        </authorList>
    </citation>
    <scope>NUCLEOTIDE SEQUENCE</scope>
</reference>
<reference evidence="5" key="3">
    <citation type="submission" date="2022-08" db="UniProtKB">
        <authorList>
            <consortium name="EnsemblMetazoa"/>
        </authorList>
    </citation>
    <scope>IDENTIFICATION</scope>
    <source>
        <strain evidence="5">DH4</strain>
    </source>
</reference>
<dbReference type="GO" id="GO:0042048">
    <property type="term" value="P:olfactory behavior"/>
    <property type="evidence" value="ECO:0007669"/>
    <property type="project" value="TreeGrafter"/>
</dbReference>
<dbReference type="CTD" id="100164362"/>
<dbReference type="InterPro" id="IPR006170">
    <property type="entry name" value="PBP/GOBP"/>
</dbReference>
<name>A0A8U0WQ79_APIME</name>
<dbReference type="GeneID" id="406100"/>
<dbReference type="GO" id="GO:0035275">
    <property type="term" value="F:dibutyl phthalate binding"/>
    <property type="evidence" value="ECO:0007669"/>
    <property type="project" value="TreeGrafter"/>
</dbReference>
<reference evidence="7" key="4">
    <citation type="submission" date="2025-04" db="UniProtKB">
        <authorList>
            <consortium name="RefSeq"/>
        </authorList>
    </citation>
    <scope>IDENTIFICATION</scope>
</reference>
<dbReference type="PANTHER" id="PTHR21364">
    <property type="entry name" value="GENERAL ODORANT-BINDING PROTEIN 19A"/>
    <property type="match status" value="1"/>
</dbReference>
<gene>
    <name evidence="7" type="primary">Obp5</name>
    <name evidence="5" type="synonym">406100</name>
    <name evidence="7" type="synonym">asp5</name>
</gene>
<accession>A0A8W8VXA5</accession>
<dbReference type="AlphaFoldDB" id="A0A8U0WQ79"/>
<evidence type="ECO:0000256" key="3">
    <source>
        <dbReference type="ARBA" id="ARBA00022525"/>
    </source>
</evidence>
<dbReference type="RefSeq" id="NP_001011588.1">
    <property type="nucleotide sequence ID" value="NM_001011588.1"/>
</dbReference>
<evidence type="ECO:0000256" key="1">
    <source>
        <dbReference type="ARBA" id="ARBA00004613"/>
    </source>
</evidence>
<comment type="similarity">
    <text evidence="2">Belongs to the PBP/GOBP family.</text>
</comment>
<dbReference type="InterPro" id="IPR036728">
    <property type="entry name" value="PBP_GOBP_sf"/>
</dbReference>
<dbReference type="PANTHER" id="PTHR21364:SF2">
    <property type="entry name" value="GENERAL ODORANT-BINDING PROTEIN 19A"/>
    <property type="match status" value="1"/>
</dbReference>
<comment type="subcellular location">
    <subcellularLocation>
        <location evidence="1">Secreted</location>
    </subcellularLocation>
</comment>
<dbReference type="SMART" id="SM00708">
    <property type="entry name" value="PhBP"/>
    <property type="match status" value="1"/>
</dbReference>
<dbReference type="Pfam" id="PF01395">
    <property type="entry name" value="PBP_GOBP"/>
    <property type="match status" value="1"/>
</dbReference>
<dbReference type="CDD" id="cd23992">
    <property type="entry name" value="PBP_GOBP"/>
    <property type="match status" value="1"/>
</dbReference>
<feature type="chain" id="PRO_5035543958" evidence="4 7">
    <location>
        <begin position="24"/>
        <end position="143"/>
    </location>
</feature>
<keyword evidence="4 7" id="KW-0732">Signal</keyword>
<dbReference type="Proteomes" id="UP000005203">
    <property type="component" value="Linkage group LG9"/>
</dbReference>
<evidence type="ECO:0000256" key="4">
    <source>
        <dbReference type="SAM" id="SignalP"/>
    </source>
</evidence>
<sequence precursor="true">MHVKSVLLLITIVTFVALKPVKSMSADQVEKLAKNMRKSCLQKIAITEELVDGMRRGEFPDDHDLQCYTTCIMKLLRTFKNGNFDFDMIVKQLEITMPPEEVVIGKEIVAVCRNEEYTGDDCQKTYQYVQCHYKQNPEKFFFP</sequence>
<keyword evidence="6" id="KW-1185">Reference proteome</keyword>
<evidence type="ECO:0000313" key="7">
    <source>
        <dbReference type="RefSeq" id="NP_001011588.1"/>
    </source>
</evidence>
<dbReference type="GO" id="GO:0005549">
    <property type="term" value="F:odorant binding"/>
    <property type="evidence" value="ECO:0007669"/>
    <property type="project" value="InterPro"/>
</dbReference>
<dbReference type="KEGG" id="ame:406100"/>
<protein>
    <submittedName>
        <fullName evidence="7">Odorant binding protein 5 precursor</fullName>
    </submittedName>
</protein>
<dbReference type="FunFam" id="1.10.238.20:FF:000001">
    <property type="entry name" value="General odorant-binding protein lush"/>
    <property type="match status" value="1"/>
</dbReference>
<evidence type="ECO:0000313" key="5">
    <source>
        <dbReference type="EnsemblMetazoa" id="NP_001011588"/>
    </source>
</evidence>
<dbReference type="EnsemblMetazoa" id="NM_001011588">
    <property type="protein sequence ID" value="NP_001011588"/>
    <property type="gene ID" value="GeneID_406100"/>
</dbReference>
<accession>A0A8U0WQ79</accession>